<dbReference type="Gene3D" id="3.30.559.30">
    <property type="entry name" value="Nonribosomal peptide synthetase, condensation domain"/>
    <property type="match status" value="1"/>
</dbReference>
<dbReference type="InterPro" id="IPR009081">
    <property type="entry name" value="PP-bd_ACP"/>
</dbReference>
<gene>
    <name evidence="8" type="ORF">VDBG_08383</name>
</gene>
<dbReference type="SUPFAM" id="SSF52777">
    <property type="entry name" value="CoA-dependent acyltransferases"/>
    <property type="match status" value="2"/>
</dbReference>
<evidence type="ECO:0000256" key="5">
    <source>
        <dbReference type="ARBA" id="ARBA00029454"/>
    </source>
</evidence>
<comment type="similarity">
    <text evidence="5">Belongs to the NRP synthetase family.</text>
</comment>
<dbReference type="InterPro" id="IPR006162">
    <property type="entry name" value="Ppantetheine_attach_site"/>
</dbReference>
<dbReference type="Gene3D" id="3.40.50.12780">
    <property type="entry name" value="N-terminal domain of ligase-like"/>
    <property type="match status" value="1"/>
</dbReference>
<evidence type="ECO:0000259" key="7">
    <source>
        <dbReference type="PROSITE" id="PS50075"/>
    </source>
</evidence>
<dbReference type="Pfam" id="PF00550">
    <property type="entry name" value="PP-binding"/>
    <property type="match status" value="1"/>
</dbReference>
<dbReference type="PANTHER" id="PTHR45527">
    <property type="entry name" value="NONRIBOSOMAL PEPTIDE SYNTHETASE"/>
    <property type="match status" value="1"/>
</dbReference>
<dbReference type="RefSeq" id="XP_003001338.1">
    <property type="nucleotide sequence ID" value="XM_003001292.1"/>
</dbReference>
<keyword evidence="4" id="KW-0677">Repeat</keyword>
<dbReference type="InterPro" id="IPR000873">
    <property type="entry name" value="AMP-dep_synth/lig_dom"/>
</dbReference>
<keyword evidence="9" id="KW-1185">Reference proteome</keyword>
<sequence length="781" mass="86185">MDGGSTDQEKLAPRTHMELKLVKLWAQVLDLDDSQIGKQDNFFRMGGHSILAMKLVGAARKAGLKLTVALIFQYPRLANLATVAETIGEDDTEHKPTVVPPFSLLPDIIDPFLLREQVGDICGVGSDSVVDVYPCTPLQEGMLALSVVQTGNYVLQSVLEISSAVGERRIRNAWEKTVDALPILRTRIAQHSTLGLIQVVLDEGVMWQVGDDLEEYLRMDKETVMNLGGPLGRYGIVTDRRTGTTFFAVTIHHALYDGVSWQLIREHFANAYNDQAISGVDFKHAVKTMLDMDGSTAGDYWQQYFSGFSGATFPSIQPGVKDVAADTTIHSNSFVLPSDRGFKSSVTLACLVRAAWALVVNQYTGDDDIVFGCLLSGRNMAVPDAEKIVGPTIATVPFRVRVPSSDLAPTVTTFLQQVQAMATVMIPFEQTGLQHIAKFSVESQQACNFQTLLIVNTISPETEQSDRSLGDWLPMFKTREFTTYAITIQCDLSATGGIHLECSFDSRNMERWMMQRMLDHTSFIIHQLASASDGQELLGPESLMPLDHKQIWRWNEILPPRVDECVHEIIQRQIESNRMRPAVHSWDGNLTYQELDDASRRLAHRLVASGVIEGSLVLLCFEKSMWTIVAKLAVLRAGGAFVLIEPSLPGHRLQSIIRQTRSFLALASANTTSLISSFVQETIVLDDSLRDPITEPLKCILPKVSPSSTVYVPFTSGTTGEPKGSIIPHSSYASTLRYQAHRLTCPDARVFDFCPYSFDACIMNSLMTLSVGGCICIASGI</sequence>
<keyword evidence="3" id="KW-0436">Ligase</keyword>
<evidence type="ECO:0000256" key="1">
    <source>
        <dbReference type="ARBA" id="ARBA00022450"/>
    </source>
</evidence>
<dbReference type="GO" id="GO:0031177">
    <property type="term" value="F:phosphopantetheine binding"/>
    <property type="evidence" value="ECO:0007669"/>
    <property type="project" value="TreeGrafter"/>
</dbReference>
<dbReference type="SUPFAM" id="SSF56801">
    <property type="entry name" value="Acetyl-CoA synthetase-like"/>
    <property type="match status" value="1"/>
</dbReference>
<dbReference type="EMBL" id="DS985225">
    <property type="protein sequence ID" value="EEY22273.1"/>
    <property type="molecule type" value="Genomic_DNA"/>
</dbReference>
<dbReference type="AlphaFoldDB" id="C9STW2"/>
<dbReference type="InterPro" id="IPR001313">
    <property type="entry name" value="Pumilio_RNA-bd_rpt"/>
</dbReference>
<keyword evidence="2" id="KW-0597">Phosphoprotein</keyword>
<dbReference type="Gene3D" id="1.10.1200.10">
    <property type="entry name" value="ACP-like"/>
    <property type="match status" value="1"/>
</dbReference>
<dbReference type="HOGENOM" id="CLU_000022_2_12_1"/>
<dbReference type="PROSITE" id="PS50075">
    <property type="entry name" value="CARRIER"/>
    <property type="match status" value="1"/>
</dbReference>
<dbReference type="KEGG" id="val:VDBG_08383"/>
<organism evidence="9">
    <name type="scientific">Verticillium alfalfae (strain VaMs.102 / ATCC MYA-4576 / FGSC 10136)</name>
    <name type="common">Verticillium wilt of alfalfa</name>
    <name type="synonym">Verticillium albo-atrum</name>
    <dbReference type="NCBI Taxonomy" id="526221"/>
    <lineage>
        <taxon>Eukaryota</taxon>
        <taxon>Fungi</taxon>
        <taxon>Dikarya</taxon>
        <taxon>Ascomycota</taxon>
        <taxon>Pezizomycotina</taxon>
        <taxon>Sordariomycetes</taxon>
        <taxon>Hypocreomycetidae</taxon>
        <taxon>Glomerellales</taxon>
        <taxon>Plectosphaerellaceae</taxon>
        <taxon>Verticillium</taxon>
    </lineage>
</organism>
<dbReference type="eggNOG" id="KOG1178">
    <property type="taxonomic scope" value="Eukaryota"/>
</dbReference>
<evidence type="ECO:0000256" key="3">
    <source>
        <dbReference type="ARBA" id="ARBA00022598"/>
    </source>
</evidence>
<accession>C9STW2</accession>
<evidence type="ECO:0000256" key="4">
    <source>
        <dbReference type="ARBA" id="ARBA00022737"/>
    </source>
</evidence>
<dbReference type="Pfam" id="PF00501">
    <property type="entry name" value="AMP-binding"/>
    <property type="match status" value="1"/>
</dbReference>
<dbReference type="InterPro" id="IPR020845">
    <property type="entry name" value="AMP-binding_CS"/>
</dbReference>
<dbReference type="OMA" id="WALHPAI"/>
<dbReference type="CDD" id="cd19545">
    <property type="entry name" value="FUM14_C_NRPS-like"/>
    <property type="match status" value="1"/>
</dbReference>
<reference evidence="9" key="1">
    <citation type="journal article" date="2011" name="PLoS Pathog.">
        <title>Comparative genomics yields insights into niche adaptation of plant vascular wilt pathogens.</title>
        <authorList>
            <person name="Klosterman S.J."/>
            <person name="Subbarao K.V."/>
            <person name="Kang S."/>
            <person name="Veronese P."/>
            <person name="Gold S.E."/>
            <person name="Thomma B.P.H.J."/>
            <person name="Chen Z."/>
            <person name="Henrissat B."/>
            <person name="Lee Y.-H."/>
            <person name="Park J."/>
            <person name="Garcia-Pedrajas M.D."/>
            <person name="Barbara D.J."/>
            <person name="Anchieta A."/>
            <person name="de Jonge R."/>
            <person name="Santhanam P."/>
            <person name="Maruthachalam K."/>
            <person name="Atallah Z."/>
            <person name="Amyotte S.G."/>
            <person name="Paz Z."/>
            <person name="Inderbitzin P."/>
            <person name="Hayes R.J."/>
            <person name="Heiman D.I."/>
            <person name="Young S."/>
            <person name="Zeng Q."/>
            <person name="Engels R."/>
            <person name="Galagan J."/>
            <person name="Cuomo C.A."/>
            <person name="Dobinson K.F."/>
            <person name="Ma L.-J."/>
        </authorList>
    </citation>
    <scope>NUCLEOTIDE SEQUENCE [LARGE SCALE GENOMIC DNA]</scope>
    <source>
        <strain evidence="9">VaMs.102 / ATCC MYA-4576 / FGSC 10136</strain>
    </source>
</reference>
<dbReference type="FunFam" id="1.10.1200.10:FF:000005">
    <property type="entry name" value="Nonribosomal peptide synthetase 1"/>
    <property type="match status" value="1"/>
</dbReference>
<dbReference type="PROSITE" id="PS00455">
    <property type="entry name" value="AMP_BINDING"/>
    <property type="match status" value="1"/>
</dbReference>
<proteinExistence type="inferred from homology"/>
<dbReference type="GO" id="GO:0016874">
    <property type="term" value="F:ligase activity"/>
    <property type="evidence" value="ECO:0007669"/>
    <property type="project" value="UniProtKB-KW"/>
</dbReference>
<feature type="domain" description="Carrier" evidence="7">
    <location>
        <begin position="12"/>
        <end position="88"/>
    </location>
</feature>
<dbReference type="OrthoDB" id="416786at2759"/>
<dbReference type="InterPro" id="IPR023213">
    <property type="entry name" value="CAT-like_dom_sf"/>
</dbReference>
<dbReference type="Pfam" id="PF00668">
    <property type="entry name" value="Condensation"/>
    <property type="match status" value="1"/>
</dbReference>
<dbReference type="InterPro" id="IPR042099">
    <property type="entry name" value="ANL_N_sf"/>
</dbReference>
<dbReference type="GO" id="GO:0003723">
    <property type="term" value="F:RNA binding"/>
    <property type="evidence" value="ECO:0007669"/>
    <property type="project" value="InterPro"/>
</dbReference>
<dbReference type="Proteomes" id="UP000008698">
    <property type="component" value="Unassembled WGS sequence"/>
</dbReference>
<name>C9STW2_VERA1</name>
<dbReference type="GO" id="GO:0043041">
    <property type="term" value="P:amino acid activation for nonribosomal peptide biosynthetic process"/>
    <property type="evidence" value="ECO:0007669"/>
    <property type="project" value="TreeGrafter"/>
</dbReference>
<feature type="repeat" description="Pumilio" evidence="6">
    <location>
        <begin position="137"/>
        <end position="172"/>
    </location>
</feature>
<dbReference type="GO" id="GO:0044550">
    <property type="term" value="P:secondary metabolite biosynthetic process"/>
    <property type="evidence" value="ECO:0007669"/>
    <property type="project" value="TreeGrafter"/>
</dbReference>
<evidence type="ECO:0000256" key="6">
    <source>
        <dbReference type="PROSITE-ProRule" id="PRU00317"/>
    </source>
</evidence>
<dbReference type="GeneID" id="9529387"/>
<keyword evidence="1" id="KW-0596">Phosphopantetheine</keyword>
<dbReference type="GO" id="GO:0005737">
    <property type="term" value="C:cytoplasm"/>
    <property type="evidence" value="ECO:0007669"/>
    <property type="project" value="TreeGrafter"/>
</dbReference>
<dbReference type="PROSITE" id="PS00012">
    <property type="entry name" value="PHOSPHOPANTETHEINE"/>
    <property type="match status" value="1"/>
</dbReference>
<dbReference type="SUPFAM" id="SSF47336">
    <property type="entry name" value="ACP-like"/>
    <property type="match status" value="1"/>
</dbReference>
<protein>
    <submittedName>
        <fullName evidence="8">Phenyloxazoline synthase mbtB</fullName>
    </submittedName>
</protein>
<dbReference type="STRING" id="526221.C9STW2"/>
<evidence type="ECO:0000256" key="2">
    <source>
        <dbReference type="ARBA" id="ARBA00022553"/>
    </source>
</evidence>
<dbReference type="PANTHER" id="PTHR45527:SF3">
    <property type="entry name" value="SIDEROPHORE SYNTHETASE (EUROFUNG)"/>
    <property type="match status" value="1"/>
</dbReference>
<dbReference type="InterPro" id="IPR001242">
    <property type="entry name" value="Condensation_dom"/>
</dbReference>
<dbReference type="InterPro" id="IPR036736">
    <property type="entry name" value="ACP-like_sf"/>
</dbReference>
<dbReference type="PROSITE" id="PS50302">
    <property type="entry name" value="PUM"/>
    <property type="match status" value="1"/>
</dbReference>
<evidence type="ECO:0000313" key="9">
    <source>
        <dbReference type="Proteomes" id="UP000008698"/>
    </source>
</evidence>
<evidence type="ECO:0000313" key="8">
    <source>
        <dbReference type="EMBL" id="EEY22273.1"/>
    </source>
</evidence>
<dbReference type="Gene3D" id="3.30.559.10">
    <property type="entry name" value="Chloramphenicol acetyltransferase-like domain"/>
    <property type="match status" value="1"/>
</dbReference>